<dbReference type="HAMAP" id="MF_01522">
    <property type="entry name" value="Kup"/>
    <property type="match status" value="1"/>
</dbReference>
<evidence type="ECO:0000256" key="13">
    <source>
        <dbReference type="SAM" id="MobiDB-lite"/>
    </source>
</evidence>
<evidence type="ECO:0000256" key="6">
    <source>
        <dbReference type="ARBA" id="ARBA00022692"/>
    </source>
</evidence>
<comment type="similarity">
    <text evidence="2 12">Belongs to the HAK/KUP transporter (TC 2.A.72) family.</text>
</comment>
<evidence type="ECO:0000256" key="5">
    <source>
        <dbReference type="ARBA" id="ARBA00022538"/>
    </source>
</evidence>
<dbReference type="InterPro" id="IPR023051">
    <property type="entry name" value="Kup"/>
</dbReference>
<evidence type="ECO:0000313" key="17">
    <source>
        <dbReference type="Proteomes" id="UP001500503"/>
    </source>
</evidence>
<proteinExistence type="inferred from homology"/>
<accession>A0ABP8Q6L4</accession>
<evidence type="ECO:0000259" key="14">
    <source>
        <dbReference type="Pfam" id="PF02705"/>
    </source>
</evidence>
<comment type="subcellular location">
    <subcellularLocation>
        <location evidence="12">Cell membrane</location>
        <topology evidence="12">Multi-pass membrane protein</topology>
    </subcellularLocation>
    <subcellularLocation>
        <location evidence="1">Membrane</location>
        <topology evidence="1">Multi-pass membrane protein</topology>
    </subcellularLocation>
</comment>
<feature type="transmembrane region" description="Helical" evidence="12">
    <location>
        <begin position="123"/>
        <end position="143"/>
    </location>
</feature>
<feature type="domain" description="K+ potassium transporter C-terminal" evidence="15">
    <location>
        <begin position="498"/>
        <end position="653"/>
    </location>
</feature>
<evidence type="ECO:0000256" key="3">
    <source>
        <dbReference type="ARBA" id="ARBA00022448"/>
    </source>
</evidence>
<evidence type="ECO:0000256" key="4">
    <source>
        <dbReference type="ARBA" id="ARBA00022475"/>
    </source>
</evidence>
<comment type="function">
    <text evidence="12">Transport of potassium into the cell. Likely operates as a K(+):H(+) symporter.</text>
</comment>
<gene>
    <name evidence="12" type="primary">kup</name>
    <name evidence="16" type="ORF">GCM10023191_039990</name>
</gene>
<evidence type="ECO:0000256" key="8">
    <source>
        <dbReference type="ARBA" id="ARBA00022958"/>
    </source>
</evidence>
<keyword evidence="17" id="KW-1185">Reference proteome</keyword>
<comment type="catalytic activity">
    <reaction evidence="12">
        <text>K(+)(in) + H(+)(in) = K(+)(out) + H(+)(out)</text>
        <dbReference type="Rhea" id="RHEA:28490"/>
        <dbReference type="ChEBI" id="CHEBI:15378"/>
        <dbReference type="ChEBI" id="CHEBI:29103"/>
    </reaction>
</comment>
<feature type="transmembrane region" description="Helical" evidence="12">
    <location>
        <begin position="269"/>
        <end position="291"/>
    </location>
</feature>
<evidence type="ECO:0000256" key="11">
    <source>
        <dbReference type="ARBA" id="ARBA00023136"/>
    </source>
</evidence>
<dbReference type="RefSeq" id="WP_345465758.1">
    <property type="nucleotide sequence ID" value="NZ_BAABHF010000022.1"/>
</dbReference>
<keyword evidence="4 12" id="KW-1003">Cell membrane</keyword>
<dbReference type="PANTHER" id="PTHR30540:SF79">
    <property type="entry name" value="LOW AFFINITY POTASSIUM TRANSPORT SYSTEM PROTEIN KUP"/>
    <property type="match status" value="1"/>
</dbReference>
<dbReference type="InterPro" id="IPR053952">
    <property type="entry name" value="K_trans_C"/>
</dbReference>
<protein>
    <recommendedName>
        <fullName evidence="12">Probable potassium transport system protein Kup</fullName>
    </recommendedName>
</protein>
<evidence type="ECO:0000313" key="16">
    <source>
        <dbReference type="EMBL" id="GAA4497062.1"/>
    </source>
</evidence>
<organism evidence="16 17">
    <name type="scientific">Actinoallomurus oryzae</name>
    <dbReference type="NCBI Taxonomy" id="502180"/>
    <lineage>
        <taxon>Bacteria</taxon>
        <taxon>Bacillati</taxon>
        <taxon>Actinomycetota</taxon>
        <taxon>Actinomycetes</taxon>
        <taxon>Streptosporangiales</taxon>
        <taxon>Thermomonosporaceae</taxon>
        <taxon>Actinoallomurus</taxon>
    </lineage>
</organism>
<feature type="compositionally biased region" description="Polar residues" evidence="13">
    <location>
        <begin position="1"/>
        <end position="11"/>
    </location>
</feature>
<comment type="caution">
    <text evidence="16">The sequence shown here is derived from an EMBL/GenBank/DDBJ whole genome shotgun (WGS) entry which is preliminary data.</text>
</comment>
<keyword evidence="9 12" id="KW-1133">Transmembrane helix</keyword>
<keyword evidence="5 12" id="KW-0633">Potassium transport</keyword>
<feature type="transmembrane region" description="Helical" evidence="12">
    <location>
        <begin position="71"/>
        <end position="92"/>
    </location>
</feature>
<keyword evidence="8 12" id="KW-0630">Potassium</keyword>
<feature type="region of interest" description="Disordered" evidence="13">
    <location>
        <begin position="1"/>
        <end position="23"/>
    </location>
</feature>
<evidence type="ECO:0000256" key="1">
    <source>
        <dbReference type="ARBA" id="ARBA00004141"/>
    </source>
</evidence>
<evidence type="ECO:0000256" key="10">
    <source>
        <dbReference type="ARBA" id="ARBA00023065"/>
    </source>
</evidence>
<dbReference type="InterPro" id="IPR053951">
    <property type="entry name" value="K_trans_N"/>
</dbReference>
<evidence type="ECO:0000256" key="12">
    <source>
        <dbReference type="HAMAP-Rule" id="MF_01522"/>
    </source>
</evidence>
<keyword evidence="11 12" id="KW-0472">Membrane</keyword>
<name>A0ABP8Q6L4_9ACTN</name>
<feature type="transmembrane region" description="Helical" evidence="12">
    <location>
        <begin position="443"/>
        <end position="461"/>
    </location>
</feature>
<feature type="transmembrane region" description="Helical" evidence="12">
    <location>
        <begin position="192"/>
        <end position="209"/>
    </location>
</feature>
<feature type="transmembrane region" description="Helical" evidence="12">
    <location>
        <begin position="236"/>
        <end position="257"/>
    </location>
</feature>
<keyword evidence="3 12" id="KW-0813">Transport</keyword>
<reference evidence="17" key="1">
    <citation type="journal article" date="2019" name="Int. J. Syst. Evol. Microbiol.">
        <title>The Global Catalogue of Microorganisms (GCM) 10K type strain sequencing project: providing services to taxonomists for standard genome sequencing and annotation.</title>
        <authorList>
            <consortium name="The Broad Institute Genomics Platform"/>
            <consortium name="The Broad Institute Genome Sequencing Center for Infectious Disease"/>
            <person name="Wu L."/>
            <person name="Ma J."/>
        </authorList>
    </citation>
    <scope>NUCLEOTIDE SEQUENCE [LARGE SCALE GENOMIC DNA]</scope>
    <source>
        <strain evidence="17">JCM 17933</strain>
    </source>
</reference>
<dbReference type="InterPro" id="IPR003855">
    <property type="entry name" value="K+_transporter"/>
</dbReference>
<keyword evidence="7 12" id="KW-0769">Symport</keyword>
<feature type="transmembrane region" description="Helical" evidence="12">
    <location>
        <begin position="361"/>
        <end position="381"/>
    </location>
</feature>
<feature type="transmembrane region" description="Helical" evidence="12">
    <location>
        <begin position="417"/>
        <end position="437"/>
    </location>
</feature>
<dbReference type="PANTHER" id="PTHR30540">
    <property type="entry name" value="OSMOTIC STRESS POTASSIUM TRANSPORTER"/>
    <property type="match status" value="1"/>
</dbReference>
<dbReference type="Pfam" id="PF02705">
    <property type="entry name" value="K_trans"/>
    <property type="match status" value="1"/>
</dbReference>
<evidence type="ECO:0000259" key="15">
    <source>
        <dbReference type="Pfam" id="PF22776"/>
    </source>
</evidence>
<evidence type="ECO:0000256" key="7">
    <source>
        <dbReference type="ARBA" id="ARBA00022847"/>
    </source>
</evidence>
<feature type="transmembrane region" description="Helical" evidence="12">
    <location>
        <begin position="163"/>
        <end position="180"/>
    </location>
</feature>
<sequence length="653" mass="69770">MTDSAHVTGASSAKAPHGSRPGASGGAAGQLALMLGALGVVYGDIGTSPLYALQTVFSIDHGAVRPTSGDVYGVISLVFWSVTLIVSVKYVVFILRADNDGEGGVMALAALVRRVLGGVRGRAAAVMALGVFGASLFYGDSVITPAISVMSAVEGLKVATPSLSHVVVPVAATILTLLFVAQRWGTHRVGSFFGPVMVLWFLAIAVAGVQEVVRRPGILAGLSPTYAGAFVIDHPYVAFIAMGAVVLSITGAEALYADMGHFGRRPIRRAWFAVVFPALTLNYLGQGALILRDPHSTANPFFLLLPGWARVPMVVLATLATVIASQAVITGAFSVSRQAVRLGFLPYLRIRHTSPREVGQVYVPAVNWILFVGVLGLMLGFRSSERLATAYGVAVTATLIITTVLFLVVARAHWGWAAWKLVVVAVVIGGAEVTYFAANLTKVAHGGWLPLLIALSVFTIMKTWERGREIVTERRTAKEGPLPEFIGTLRGSDVVRVPGAAVFPHPTKETTPLALRANVEHNRVVHEHVVIVSTVDENVPHVPVAERAAIDDLGYRDDGIVHVTLRYGFQDDRDIPAALRRLASDGANAELDIDPDQASYFLSRVTLQVTRSPGMRMWRKRLFLALANNAASPAERFALPELRLVVMGSQVDI</sequence>
<keyword evidence="6 12" id="KW-0812">Transmembrane</keyword>
<dbReference type="EMBL" id="BAABHF010000022">
    <property type="protein sequence ID" value="GAA4497062.1"/>
    <property type="molecule type" value="Genomic_DNA"/>
</dbReference>
<dbReference type="Pfam" id="PF22776">
    <property type="entry name" value="K_trans_C"/>
    <property type="match status" value="1"/>
</dbReference>
<evidence type="ECO:0000256" key="9">
    <source>
        <dbReference type="ARBA" id="ARBA00022989"/>
    </source>
</evidence>
<feature type="transmembrane region" description="Helical" evidence="12">
    <location>
        <begin position="387"/>
        <end position="410"/>
    </location>
</feature>
<feature type="domain" description="K+ potassium transporter integral membrane" evidence="14">
    <location>
        <begin position="33"/>
        <end position="486"/>
    </location>
</feature>
<dbReference type="Proteomes" id="UP001500503">
    <property type="component" value="Unassembled WGS sequence"/>
</dbReference>
<feature type="transmembrane region" description="Helical" evidence="12">
    <location>
        <begin position="311"/>
        <end position="340"/>
    </location>
</feature>
<evidence type="ECO:0000256" key="2">
    <source>
        <dbReference type="ARBA" id="ARBA00007019"/>
    </source>
</evidence>
<keyword evidence="10 12" id="KW-0406">Ion transport</keyword>